<feature type="domain" description="Histidine kinase/HSP90-like ATPase" evidence="3">
    <location>
        <begin position="25"/>
        <end position="126"/>
    </location>
</feature>
<evidence type="ECO:0000259" key="3">
    <source>
        <dbReference type="Pfam" id="PF13581"/>
    </source>
</evidence>
<keyword evidence="1" id="KW-0418">Kinase</keyword>
<organism evidence="4 5">
    <name type="scientific">Streptomyces montanisoli</name>
    <dbReference type="NCBI Taxonomy" id="2798581"/>
    <lineage>
        <taxon>Bacteria</taxon>
        <taxon>Bacillati</taxon>
        <taxon>Actinomycetota</taxon>
        <taxon>Actinomycetes</taxon>
        <taxon>Kitasatosporales</taxon>
        <taxon>Streptomycetaceae</taxon>
        <taxon>Streptomyces</taxon>
    </lineage>
</organism>
<dbReference type="Proteomes" id="UP000670475">
    <property type="component" value="Unassembled WGS sequence"/>
</dbReference>
<keyword evidence="1" id="KW-0723">Serine/threonine-protein kinase</keyword>
<evidence type="ECO:0000313" key="4">
    <source>
        <dbReference type="EMBL" id="MBP0456265.1"/>
    </source>
</evidence>
<dbReference type="InterPro" id="IPR036890">
    <property type="entry name" value="HATPase_C_sf"/>
</dbReference>
<keyword evidence="4" id="KW-0547">Nucleotide-binding</keyword>
<dbReference type="InterPro" id="IPR003594">
    <property type="entry name" value="HATPase_dom"/>
</dbReference>
<reference evidence="4" key="1">
    <citation type="submission" date="2021-03" db="EMBL/GenBank/DDBJ databases">
        <title>Whole genome sequence of Streptomyces bomunensis MMS17-BM035.</title>
        <authorList>
            <person name="Lee J.H."/>
        </authorList>
    </citation>
    <scope>NUCLEOTIDE SEQUENCE</scope>
    <source>
        <strain evidence="4">MMS17-BM035</strain>
    </source>
</reference>
<feature type="compositionally biased region" description="Low complexity" evidence="2">
    <location>
        <begin position="1"/>
        <end position="10"/>
    </location>
</feature>
<feature type="region of interest" description="Disordered" evidence="2">
    <location>
        <begin position="1"/>
        <end position="26"/>
    </location>
</feature>
<dbReference type="InterPro" id="IPR050267">
    <property type="entry name" value="Anti-sigma-factor_SerPK"/>
</dbReference>
<sequence>MQDQPTTTDPPCCPPPDGPPPTALFAADPESARAARVFAREVVENRAPGAPADSVSDVQLVVSELVTNAIRYGTEPGDSLALIVDATPQRVRVEVHDPRRRRPAMRAESPDRQRGRGLFIVDTLAQWGIDDRPFGKIVWAELTWTNGEAP</sequence>
<dbReference type="GO" id="GO:0004674">
    <property type="term" value="F:protein serine/threonine kinase activity"/>
    <property type="evidence" value="ECO:0007669"/>
    <property type="project" value="UniProtKB-KW"/>
</dbReference>
<dbReference type="SUPFAM" id="SSF55874">
    <property type="entry name" value="ATPase domain of HSP90 chaperone/DNA topoisomerase II/histidine kinase"/>
    <property type="match status" value="1"/>
</dbReference>
<protein>
    <submittedName>
        <fullName evidence="4">ATP-binding protein</fullName>
    </submittedName>
</protein>
<dbReference type="CDD" id="cd16936">
    <property type="entry name" value="HATPase_RsbW-like"/>
    <property type="match status" value="1"/>
</dbReference>
<dbReference type="PANTHER" id="PTHR35526">
    <property type="entry name" value="ANTI-SIGMA-F FACTOR RSBW-RELATED"/>
    <property type="match status" value="1"/>
</dbReference>
<keyword evidence="5" id="KW-1185">Reference proteome</keyword>
<accession>A0A940RTN2</accession>
<name>A0A940RTN2_9ACTN</name>
<gene>
    <name evidence="4" type="ORF">JFN87_01950</name>
</gene>
<dbReference type="GO" id="GO:0005524">
    <property type="term" value="F:ATP binding"/>
    <property type="evidence" value="ECO:0007669"/>
    <property type="project" value="UniProtKB-KW"/>
</dbReference>
<keyword evidence="1" id="KW-0808">Transferase</keyword>
<evidence type="ECO:0000313" key="5">
    <source>
        <dbReference type="Proteomes" id="UP000670475"/>
    </source>
</evidence>
<evidence type="ECO:0000256" key="1">
    <source>
        <dbReference type="ARBA" id="ARBA00022527"/>
    </source>
</evidence>
<keyword evidence="4" id="KW-0067">ATP-binding</keyword>
<dbReference type="PANTHER" id="PTHR35526:SF3">
    <property type="entry name" value="ANTI-SIGMA-F FACTOR RSBW"/>
    <property type="match status" value="1"/>
</dbReference>
<comment type="caution">
    <text evidence="4">The sequence shown here is derived from an EMBL/GenBank/DDBJ whole genome shotgun (WGS) entry which is preliminary data.</text>
</comment>
<evidence type="ECO:0000256" key="2">
    <source>
        <dbReference type="SAM" id="MobiDB-lite"/>
    </source>
</evidence>
<dbReference type="AlphaFoldDB" id="A0A940RTN2"/>
<dbReference type="EMBL" id="JAGIQL010000003">
    <property type="protein sequence ID" value="MBP0456265.1"/>
    <property type="molecule type" value="Genomic_DNA"/>
</dbReference>
<proteinExistence type="predicted"/>
<dbReference type="Pfam" id="PF13581">
    <property type="entry name" value="HATPase_c_2"/>
    <property type="match status" value="1"/>
</dbReference>
<dbReference type="Gene3D" id="3.30.565.10">
    <property type="entry name" value="Histidine kinase-like ATPase, C-terminal domain"/>
    <property type="match status" value="1"/>
</dbReference>
<feature type="compositionally biased region" description="Pro residues" evidence="2">
    <location>
        <begin position="11"/>
        <end position="22"/>
    </location>
</feature>